<dbReference type="EMBL" id="CAXITT010000464">
    <property type="protein sequence ID" value="CAL1541996.1"/>
    <property type="molecule type" value="Genomic_DNA"/>
</dbReference>
<reference evidence="3 4" key="1">
    <citation type="submission" date="2024-04" db="EMBL/GenBank/DDBJ databases">
        <authorList>
            <consortium name="Genoscope - CEA"/>
            <person name="William W."/>
        </authorList>
    </citation>
    <scope>NUCLEOTIDE SEQUENCE [LARGE SCALE GENOMIC DNA]</scope>
</reference>
<dbReference type="InterPro" id="IPR040190">
    <property type="entry name" value="MURQ/GCKR"/>
</dbReference>
<keyword evidence="4" id="KW-1185">Reference proteome</keyword>
<feature type="domain" description="SIS" evidence="2">
    <location>
        <begin position="62"/>
        <end position="254"/>
    </location>
</feature>
<evidence type="ECO:0000256" key="1">
    <source>
        <dbReference type="ARBA" id="ARBA00023277"/>
    </source>
</evidence>
<dbReference type="Proteomes" id="UP001497497">
    <property type="component" value="Unassembled WGS sequence"/>
</dbReference>
<dbReference type="PROSITE" id="PS51464">
    <property type="entry name" value="SIS"/>
    <property type="match status" value="1"/>
</dbReference>
<gene>
    <name evidence="3" type="ORF">GSLYS_00015602001</name>
</gene>
<dbReference type="GO" id="GO:1901135">
    <property type="term" value="P:carbohydrate derivative metabolic process"/>
    <property type="evidence" value="ECO:0007669"/>
    <property type="project" value="InterPro"/>
</dbReference>
<dbReference type="PANTHER" id="PTHR10088">
    <property type="entry name" value="GLUCOKINASE REGULATORY PROTEIN"/>
    <property type="match status" value="1"/>
</dbReference>
<dbReference type="GO" id="GO:0005654">
    <property type="term" value="C:nucleoplasm"/>
    <property type="evidence" value="ECO:0007669"/>
    <property type="project" value="TreeGrafter"/>
</dbReference>
<dbReference type="InterPro" id="IPR001347">
    <property type="entry name" value="SIS_dom"/>
</dbReference>
<dbReference type="Pfam" id="PF22198">
    <property type="entry name" value="GKRP_SIS_2"/>
    <property type="match status" value="1"/>
</dbReference>
<evidence type="ECO:0000313" key="4">
    <source>
        <dbReference type="Proteomes" id="UP001497497"/>
    </source>
</evidence>
<dbReference type="PANTHER" id="PTHR10088:SF4">
    <property type="entry name" value="GLUCOKINASE REGULATORY PROTEIN"/>
    <property type="match status" value="1"/>
</dbReference>
<proteinExistence type="predicted"/>
<dbReference type="GO" id="GO:0005829">
    <property type="term" value="C:cytosol"/>
    <property type="evidence" value="ECO:0007669"/>
    <property type="project" value="TreeGrafter"/>
</dbReference>
<dbReference type="InterPro" id="IPR054017">
    <property type="entry name" value="GKRP_SIS_2"/>
</dbReference>
<dbReference type="SUPFAM" id="SSF53697">
    <property type="entry name" value="SIS domain"/>
    <property type="match status" value="3"/>
</dbReference>
<evidence type="ECO:0000259" key="2">
    <source>
        <dbReference type="PROSITE" id="PS51464"/>
    </source>
</evidence>
<dbReference type="GO" id="GO:0004857">
    <property type="term" value="F:enzyme inhibitor activity"/>
    <property type="evidence" value="ECO:0007669"/>
    <property type="project" value="TreeGrafter"/>
</dbReference>
<dbReference type="GO" id="GO:0042593">
    <property type="term" value="P:glucose homeostasis"/>
    <property type="evidence" value="ECO:0007669"/>
    <property type="project" value="TreeGrafter"/>
</dbReference>
<dbReference type="Pfam" id="PF22645">
    <property type="entry name" value="GKRP_SIS_N"/>
    <property type="match status" value="1"/>
</dbReference>
<comment type="caution">
    <text evidence="3">The sequence shown here is derived from an EMBL/GenBank/DDBJ whole genome shotgun (WGS) entry which is preliminary data.</text>
</comment>
<dbReference type="GO" id="GO:0070095">
    <property type="term" value="F:fructose-6-phosphate binding"/>
    <property type="evidence" value="ECO:0007669"/>
    <property type="project" value="TreeGrafter"/>
</dbReference>
<dbReference type="Gene3D" id="3.40.50.12620">
    <property type="match status" value="1"/>
</dbReference>
<dbReference type="GO" id="GO:0030246">
    <property type="term" value="F:carbohydrate binding"/>
    <property type="evidence" value="ECO:0007669"/>
    <property type="project" value="TreeGrafter"/>
</dbReference>
<keyword evidence="1" id="KW-0119">Carbohydrate metabolism</keyword>
<dbReference type="GO" id="GO:0009750">
    <property type="term" value="P:response to fructose"/>
    <property type="evidence" value="ECO:0007669"/>
    <property type="project" value="TreeGrafter"/>
</dbReference>
<organism evidence="3 4">
    <name type="scientific">Lymnaea stagnalis</name>
    <name type="common">Great pond snail</name>
    <name type="synonym">Helix stagnalis</name>
    <dbReference type="NCBI Taxonomy" id="6523"/>
    <lineage>
        <taxon>Eukaryota</taxon>
        <taxon>Metazoa</taxon>
        <taxon>Spiralia</taxon>
        <taxon>Lophotrochozoa</taxon>
        <taxon>Mollusca</taxon>
        <taxon>Gastropoda</taxon>
        <taxon>Heterobranchia</taxon>
        <taxon>Euthyneura</taxon>
        <taxon>Panpulmonata</taxon>
        <taxon>Hygrophila</taxon>
        <taxon>Lymnaeoidea</taxon>
        <taxon>Lymnaeidae</taxon>
        <taxon>Lymnaea</taxon>
    </lineage>
</organism>
<dbReference type="Gene3D" id="1.10.8.1080">
    <property type="match status" value="1"/>
</dbReference>
<dbReference type="AlphaFoldDB" id="A0AAV2I5S4"/>
<dbReference type="Pfam" id="PF20741">
    <property type="entry name" value="GKRP-like_C"/>
    <property type="match status" value="1"/>
</dbReference>
<accession>A0AAV2I5S4</accession>
<sequence length="568" mass="62142">MMEQPITELSNPLSYNIDKASPKEIAEILYACDLEIFYGWNETKGVRDENVINKIEQLAHKISEVIENACGAVVISGCGTSGRIAFLTARTFNKYLKSKGGNECFHYIIAGDDRALFTSLELAEDDPVVGAYRLQQLCQNKTDVVYIGVTCGLSAPFVAGQLDYTLSHLDIYTPVLIGFNPVHQARNLKIEKWDKTFFQVVQELEKAENSSKAYILNPIIGPEPITGSSRMKSGTTTRILLEILSLKAIHRQLSISELISMYESACHSVYKYTDDLGSMIDLAGASLTSGGHVFYLGCDGFGLMAMIDASECPPTYGASFHDMRGFVDGGFSALLNNDGDLSSQGPQYKISIEDFERDIVPSLASSDLVVFLGEDILHKVSESIFSAPCKRVFVSCYWPNNVPTTTTRSFSLSLVLELDVAKLASLNSDPLKALITKLLEEVSLKWVVNNLSTGAHILKGKVCQNKMVDVKVSNNKLFHRAVGIVQNYSSLSVEECTTILLKSIYDTDSLTADQESASVVAHIEVASCKDMVVPTAIVIASLGCNVSEAKEMLKSQPVLRKLVCALVN</sequence>
<name>A0AAV2I5S4_LYMST</name>
<dbReference type="InterPro" id="IPR046348">
    <property type="entry name" value="SIS_dom_sf"/>
</dbReference>
<evidence type="ECO:0000313" key="3">
    <source>
        <dbReference type="EMBL" id="CAL1541996.1"/>
    </source>
</evidence>
<dbReference type="Gene3D" id="3.40.50.10490">
    <property type="entry name" value="Glucose-6-phosphate isomerase like protein, domain 1"/>
    <property type="match status" value="2"/>
</dbReference>
<dbReference type="GO" id="GO:0019899">
    <property type="term" value="F:enzyme binding"/>
    <property type="evidence" value="ECO:0007669"/>
    <property type="project" value="TreeGrafter"/>
</dbReference>
<protein>
    <recommendedName>
        <fullName evidence="2">SIS domain-containing protein</fullName>
    </recommendedName>
</protein>